<accession>A0A9W8B3M4</accession>
<dbReference type="PANTHER" id="PTHR10015">
    <property type="entry name" value="HEAT SHOCK TRANSCRIPTION FACTOR"/>
    <property type="match status" value="1"/>
</dbReference>
<dbReference type="AlphaFoldDB" id="A0A9W8B3M4"/>
<dbReference type="SMART" id="SM00415">
    <property type="entry name" value="HSF"/>
    <property type="match status" value="1"/>
</dbReference>
<dbReference type="SUPFAM" id="SSF46785">
    <property type="entry name" value="Winged helix' DNA-binding domain"/>
    <property type="match status" value="1"/>
</dbReference>
<dbReference type="InterPro" id="IPR036388">
    <property type="entry name" value="WH-like_DNA-bd_sf"/>
</dbReference>
<organism evidence="10 11">
    <name type="scientific">Dimargaris verticillata</name>
    <dbReference type="NCBI Taxonomy" id="2761393"/>
    <lineage>
        <taxon>Eukaryota</taxon>
        <taxon>Fungi</taxon>
        <taxon>Fungi incertae sedis</taxon>
        <taxon>Zoopagomycota</taxon>
        <taxon>Kickxellomycotina</taxon>
        <taxon>Dimargaritomycetes</taxon>
        <taxon>Dimargaritales</taxon>
        <taxon>Dimargaritaceae</taxon>
        <taxon>Dimargaris</taxon>
    </lineage>
</organism>
<dbReference type="GO" id="GO:0005634">
    <property type="term" value="C:nucleus"/>
    <property type="evidence" value="ECO:0007669"/>
    <property type="project" value="UniProtKB-SubCell"/>
</dbReference>
<comment type="similarity">
    <text evidence="2 7">Belongs to the HSF family.</text>
</comment>
<keyword evidence="10" id="KW-0346">Stress response</keyword>
<protein>
    <submittedName>
        <fullName evidence="10">Heat shock transcription factor</fullName>
    </submittedName>
</protein>
<keyword evidence="6" id="KW-0539">Nucleus</keyword>
<keyword evidence="11" id="KW-1185">Reference proteome</keyword>
<feature type="compositionally biased region" description="Pro residues" evidence="8">
    <location>
        <begin position="313"/>
        <end position="323"/>
    </location>
</feature>
<dbReference type="InterPro" id="IPR000232">
    <property type="entry name" value="HSF_DNA-bd"/>
</dbReference>
<evidence type="ECO:0000313" key="10">
    <source>
        <dbReference type="EMBL" id="KAJ1976623.1"/>
    </source>
</evidence>
<evidence type="ECO:0000256" key="3">
    <source>
        <dbReference type="ARBA" id="ARBA00023015"/>
    </source>
</evidence>
<evidence type="ECO:0000256" key="1">
    <source>
        <dbReference type="ARBA" id="ARBA00004123"/>
    </source>
</evidence>
<proteinExistence type="inferred from homology"/>
<feature type="region of interest" description="Disordered" evidence="8">
    <location>
        <begin position="381"/>
        <end position="434"/>
    </location>
</feature>
<feature type="region of interest" description="Disordered" evidence="8">
    <location>
        <begin position="297"/>
        <end position="355"/>
    </location>
</feature>
<evidence type="ECO:0000256" key="5">
    <source>
        <dbReference type="ARBA" id="ARBA00023163"/>
    </source>
</evidence>
<dbReference type="FunFam" id="1.10.10.10:FF:000027">
    <property type="entry name" value="Heat shock transcription factor 1"/>
    <property type="match status" value="1"/>
</dbReference>
<evidence type="ECO:0000259" key="9">
    <source>
        <dbReference type="PROSITE" id="PS00434"/>
    </source>
</evidence>
<evidence type="ECO:0000256" key="2">
    <source>
        <dbReference type="ARBA" id="ARBA00006403"/>
    </source>
</evidence>
<feature type="region of interest" description="Disordered" evidence="8">
    <location>
        <begin position="1"/>
        <end position="63"/>
    </location>
</feature>
<dbReference type="Proteomes" id="UP001151582">
    <property type="component" value="Unassembled WGS sequence"/>
</dbReference>
<dbReference type="Pfam" id="PF00447">
    <property type="entry name" value="HSF_DNA-bind"/>
    <property type="match status" value="1"/>
</dbReference>
<dbReference type="PROSITE" id="PS00434">
    <property type="entry name" value="HSF_DOMAIN"/>
    <property type="match status" value="1"/>
</dbReference>
<dbReference type="InterPro" id="IPR036390">
    <property type="entry name" value="WH_DNA-bd_sf"/>
</dbReference>
<feature type="compositionally biased region" description="Low complexity" evidence="8">
    <location>
        <begin position="8"/>
        <end position="23"/>
    </location>
</feature>
<keyword evidence="5" id="KW-0804">Transcription</keyword>
<evidence type="ECO:0000256" key="8">
    <source>
        <dbReference type="SAM" id="MobiDB-lite"/>
    </source>
</evidence>
<dbReference type="PANTHER" id="PTHR10015:SF427">
    <property type="entry name" value="HEAT SHOCK FACTOR PROTEIN"/>
    <property type="match status" value="1"/>
</dbReference>
<keyword evidence="3" id="KW-0805">Transcription regulation</keyword>
<sequence length="580" mass="63168">MSKPRAIAAKPSPATPASKSTSTVWSMATTAHARSAQALRSPTPGSSVAAKRRTQNAKAPAASVKKKAAATRSLVKTAHCGTKVVTTSKNLSLPAFLNKLYSMLNDPETDDLIQWAADGQSFFVNRPEDFAKEVLPSFFKHGNFSSFVRQLNMYGFHKIPHIQQGSLHADAETSRWEFSNPNFQRDRPDLLALVSRKRNRDGDERDNDTPDLQQLLQDIAAIRKHQLAITTDLKTLQESYRVLWQEAMTAESRHKEHQGIIDSVLRFLAMLFANQKRKSQLTPRKRQLLIEDVPGLLDSPRMASDQRTAPLTEAPPSPTPAPSVSPLDAKHTPNSWSERVSSSNSSHNPSSTTGSSALASYLDSMTNQIFLDRFSQYLTPSDDGRSSDVYKSPVGHRLTYPEHPASELGPSTNAPSHLPTSTSTPPPVPNPADLLAHLPVPVLADADQHQELSFASSHPATATRSDTLAALDGLGFSPAHGDGLHLTPAELMGLTAIAADPPTDFDQLMDASQHLGATTQSAQDLTQAINNFQTDLESLTRTWDFHAKGSELDPNVLTIDDVIDPDQSLSELLTQQSSPS</sequence>
<feature type="domain" description="HSF-type DNA-binding" evidence="9">
    <location>
        <begin position="135"/>
        <end position="159"/>
    </location>
</feature>
<comment type="caution">
    <text evidence="10">The sequence shown here is derived from an EMBL/GenBank/DDBJ whole genome shotgun (WGS) entry which is preliminary data.</text>
</comment>
<name>A0A9W8B3M4_9FUNG</name>
<evidence type="ECO:0000256" key="6">
    <source>
        <dbReference type="ARBA" id="ARBA00023242"/>
    </source>
</evidence>
<dbReference type="GO" id="GO:0003700">
    <property type="term" value="F:DNA-binding transcription factor activity"/>
    <property type="evidence" value="ECO:0007669"/>
    <property type="project" value="InterPro"/>
</dbReference>
<dbReference type="GO" id="GO:0043565">
    <property type="term" value="F:sequence-specific DNA binding"/>
    <property type="evidence" value="ECO:0007669"/>
    <property type="project" value="InterPro"/>
</dbReference>
<comment type="subcellular location">
    <subcellularLocation>
        <location evidence="1">Nucleus</location>
    </subcellularLocation>
</comment>
<dbReference type="PRINTS" id="PR00056">
    <property type="entry name" value="HSFDOMAIN"/>
</dbReference>
<evidence type="ECO:0000313" key="11">
    <source>
        <dbReference type="Proteomes" id="UP001151582"/>
    </source>
</evidence>
<dbReference type="Gene3D" id="1.10.10.10">
    <property type="entry name" value="Winged helix-like DNA-binding domain superfamily/Winged helix DNA-binding domain"/>
    <property type="match status" value="1"/>
</dbReference>
<feature type="compositionally biased region" description="Low complexity" evidence="8">
    <location>
        <begin position="334"/>
        <end position="355"/>
    </location>
</feature>
<evidence type="ECO:0000256" key="7">
    <source>
        <dbReference type="RuleBase" id="RU004020"/>
    </source>
</evidence>
<evidence type="ECO:0000256" key="4">
    <source>
        <dbReference type="ARBA" id="ARBA00023125"/>
    </source>
</evidence>
<reference evidence="10" key="1">
    <citation type="submission" date="2022-07" db="EMBL/GenBank/DDBJ databases">
        <title>Phylogenomic reconstructions and comparative analyses of Kickxellomycotina fungi.</title>
        <authorList>
            <person name="Reynolds N.K."/>
            <person name="Stajich J.E."/>
            <person name="Barry K."/>
            <person name="Grigoriev I.V."/>
            <person name="Crous P."/>
            <person name="Smith M.E."/>
        </authorList>
    </citation>
    <scope>NUCLEOTIDE SEQUENCE</scope>
    <source>
        <strain evidence="10">RSA 567</strain>
    </source>
</reference>
<dbReference type="OrthoDB" id="60033at2759"/>
<dbReference type="EMBL" id="JANBQB010000414">
    <property type="protein sequence ID" value="KAJ1976623.1"/>
    <property type="molecule type" value="Genomic_DNA"/>
</dbReference>
<gene>
    <name evidence="10" type="primary">CTA8_2</name>
    <name evidence="10" type="ORF">H4R34_003904</name>
</gene>
<keyword evidence="4" id="KW-0238">DNA-binding</keyword>